<keyword evidence="3" id="KW-1133">Transmembrane helix</keyword>
<accession>A0A286Y623</accession>
<dbReference type="InterPro" id="IPR033989">
    <property type="entry name" value="CD209-like_CTLD"/>
</dbReference>
<dbReference type="PANTHER" id="PTHR46746">
    <property type="entry name" value="KILLER CELL LECTIN-LIKE RECEPTOR SUBFAMILY F MEMBER 2"/>
    <property type="match status" value="1"/>
</dbReference>
<dbReference type="VEuPathDB" id="HostDB:ENSCPOG00000027614"/>
<proteinExistence type="predicted"/>
<gene>
    <name evidence="5" type="primary">LOC100716447</name>
</gene>
<dbReference type="STRING" id="10141.ENSCPOP00000033013"/>
<dbReference type="InterPro" id="IPR001304">
    <property type="entry name" value="C-type_lectin-like"/>
</dbReference>
<keyword evidence="2" id="KW-1015">Disulfide bond</keyword>
<feature type="domain" description="C-type lectin" evidence="4">
    <location>
        <begin position="116"/>
        <end position="230"/>
    </location>
</feature>
<dbReference type="InterPro" id="IPR016187">
    <property type="entry name" value="CTDL_fold"/>
</dbReference>
<dbReference type="InParanoid" id="A0A286Y623"/>
<dbReference type="InterPro" id="IPR016186">
    <property type="entry name" value="C-type_lectin-like/link_sf"/>
</dbReference>
<dbReference type="Ensembl" id="ENSCPOT00000047368.1">
    <property type="protein sequence ID" value="ENSCPOP00000033013.1"/>
    <property type="gene ID" value="ENSCPOG00000027614.2"/>
</dbReference>
<dbReference type="EMBL" id="AAKN02038668">
    <property type="status" value="NOT_ANNOTATED_CDS"/>
    <property type="molecule type" value="Genomic_DNA"/>
</dbReference>
<sequence length="240" mass="27377">MSNPKESKAQQLGPLDEEELIPGGTRYFIKGSGFQPTYGPKNIAGSLGHGSIALALKLLFLLFFSAVLVAVLVKVSKVPSYQEQRQAKQKINKEMMQLKTEIGHLCRPCSWDWTFFQRNCYFFSNSKLNWSASVTACQKMGAQLVVIKDPEEQNFLQLSSKNRGPTWMGLSDLKKEGIWKWLDGSHLWYRLLKYWLPGEPNNEGQEHCAEFRGDGWNDDNCELEKFWICKKLAASCSEVQ</sequence>
<dbReference type="Gene3D" id="3.10.100.10">
    <property type="entry name" value="Mannose-Binding Protein A, subunit A"/>
    <property type="match status" value="1"/>
</dbReference>
<dbReference type="Pfam" id="PF00059">
    <property type="entry name" value="Lectin_C"/>
    <property type="match status" value="1"/>
</dbReference>
<keyword evidence="1" id="KW-0430">Lectin</keyword>
<dbReference type="GeneTree" id="ENSGT00940000155012"/>
<keyword evidence="3" id="KW-0812">Transmembrane</keyword>
<evidence type="ECO:0000259" key="4">
    <source>
        <dbReference type="PROSITE" id="PS50041"/>
    </source>
</evidence>
<name>A0A286Y623_CAVPO</name>
<keyword evidence="3" id="KW-0472">Membrane</keyword>
<dbReference type="SMART" id="SM00034">
    <property type="entry name" value="CLECT"/>
    <property type="match status" value="1"/>
</dbReference>
<dbReference type="PROSITE" id="PS50041">
    <property type="entry name" value="C_TYPE_LECTIN_2"/>
    <property type="match status" value="1"/>
</dbReference>
<evidence type="ECO:0000256" key="2">
    <source>
        <dbReference type="ARBA" id="ARBA00023157"/>
    </source>
</evidence>
<dbReference type="InterPro" id="IPR051379">
    <property type="entry name" value="C-type_Lectin_Receptor_IMM"/>
</dbReference>
<dbReference type="Bgee" id="ENSCPOG00000027614">
    <property type="expression patterns" value="Expressed in liver and 3 other cell types or tissues"/>
</dbReference>
<reference evidence="5" key="2">
    <citation type="submission" date="2025-08" db="UniProtKB">
        <authorList>
            <consortium name="Ensembl"/>
        </authorList>
    </citation>
    <scope>IDENTIFICATION</scope>
    <source>
        <strain evidence="5">2N</strain>
    </source>
</reference>
<dbReference type="Proteomes" id="UP000005447">
    <property type="component" value="Unassembled WGS sequence"/>
</dbReference>
<reference evidence="6" key="1">
    <citation type="journal article" date="2011" name="Nature">
        <title>A high-resolution map of human evolutionary constraint using 29 mammals.</title>
        <authorList>
            <person name="Lindblad-Toh K."/>
            <person name="Garber M."/>
            <person name="Zuk O."/>
            <person name="Lin M.F."/>
            <person name="Parker B.J."/>
            <person name="Washietl S."/>
            <person name="Kheradpour P."/>
            <person name="Ernst J."/>
            <person name="Jordan G."/>
            <person name="Mauceli E."/>
            <person name="Ward L.D."/>
            <person name="Lowe C.B."/>
            <person name="Holloway A.K."/>
            <person name="Clamp M."/>
            <person name="Gnerre S."/>
            <person name="Alfoldi J."/>
            <person name="Beal K."/>
            <person name="Chang J."/>
            <person name="Clawson H."/>
            <person name="Cuff J."/>
            <person name="Di Palma F."/>
            <person name="Fitzgerald S."/>
            <person name="Flicek P."/>
            <person name="Guttman M."/>
            <person name="Hubisz M.J."/>
            <person name="Jaffe D.B."/>
            <person name="Jungreis I."/>
            <person name="Kent W.J."/>
            <person name="Kostka D."/>
            <person name="Lara M."/>
            <person name="Martins A.L."/>
            <person name="Massingham T."/>
            <person name="Moltke I."/>
            <person name="Raney B.J."/>
            <person name="Rasmussen M.D."/>
            <person name="Robinson J."/>
            <person name="Stark A."/>
            <person name="Vilella A.J."/>
            <person name="Wen J."/>
            <person name="Xie X."/>
            <person name="Zody M.C."/>
            <person name="Baldwin J."/>
            <person name="Bloom T."/>
            <person name="Chin C.W."/>
            <person name="Heiman D."/>
            <person name="Nicol R."/>
            <person name="Nusbaum C."/>
            <person name="Young S."/>
            <person name="Wilkinson J."/>
            <person name="Worley K.C."/>
            <person name="Kovar C.L."/>
            <person name="Muzny D.M."/>
            <person name="Gibbs R.A."/>
            <person name="Cree A."/>
            <person name="Dihn H.H."/>
            <person name="Fowler G."/>
            <person name="Jhangiani S."/>
            <person name="Joshi V."/>
            <person name="Lee S."/>
            <person name="Lewis L.R."/>
            <person name="Nazareth L.V."/>
            <person name="Okwuonu G."/>
            <person name="Santibanez J."/>
            <person name="Warren W.C."/>
            <person name="Mardis E.R."/>
            <person name="Weinstock G.M."/>
            <person name="Wilson R.K."/>
            <person name="Delehaunty K."/>
            <person name="Dooling D."/>
            <person name="Fronik C."/>
            <person name="Fulton L."/>
            <person name="Fulton B."/>
            <person name="Graves T."/>
            <person name="Minx P."/>
            <person name="Sodergren E."/>
            <person name="Birney E."/>
            <person name="Margulies E.H."/>
            <person name="Herrero J."/>
            <person name="Green E.D."/>
            <person name="Haussler D."/>
            <person name="Siepel A."/>
            <person name="Goldman N."/>
            <person name="Pollard K.S."/>
            <person name="Pedersen J.S."/>
            <person name="Lander E.S."/>
            <person name="Kellis M."/>
        </authorList>
    </citation>
    <scope>NUCLEOTIDE SEQUENCE [LARGE SCALE GENOMIC DNA]</scope>
    <source>
        <strain evidence="6">2N</strain>
    </source>
</reference>
<organism evidence="5 6">
    <name type="scientific">Cavia porcellus</name>
    <name type="common">Guinea pig</name>
    <dbReference type="NCBI Taxonomy" id="10141"/>
    <lineage>
        <taxon>Eukaryota</taxon>
        <taxon>Metazoa</taxon>
        <taxon>Chordata</taxon>
        <taxon>Craniata</taxon>
        <taxon>Vertebrata</taxon>
        <taxon>Euteleostomi</taxon>
        <taxon>Mammalia</taxon>
        <taxon>Eutheria</taxon>
        <taxon>Euarchontoglires</taxon>
        <taxon>Glires</taxon>
        <taxon>Rodentia</taxon>
        <taxon>Hystricomorpha</taxon>
        <taxon>Caviidae</taxon>
        <taxon>Cavia</taxon>
    </lineage>
</organism>
<dbReference type="GO" id="GO:0030246">
    <property type="term" value="F:carbohydrate binding"/>
    <property type="evidence" value="ECO:0007669"/>
    <property type="project" value="UniProtKB-KW"/>
</dbReference>
<dbReference type="PANTHER" id="PTHR46746:SF9">
    <property type="entry name" value="CD209 ANTIGEN-LIKE PROTEIN C-LIKE"/>
    <property type="match status" value="1"/>
</dbReference>
<feature type="transmembrane region" description="Helical" evidence="3">
    <location>
        <begin position="52"/>
        <end position="73"/>
    </location>
</feature>
<protein>
    <recommendedName>
        <fullName evidence="4">C-type lectin domain-containing protein</fullName>
    </recommendedName>
</protein>
<dbReference type="PROSITE" id="PS00615">
    <property type="entry name" value="C_TYPE_LECTIN_1"/>
    <property type="match status" value="1"/>
</dbReference>
<dbReference type="InterPro" id="IPR018378">
    <property type="entry name" value="C-type_lectin_CS"/>
</dbReference>
<evidence type="ECO:0000313" key="6">
    <source>
        <dbReference type="Proteomes" id="UP000005447"/>
    </source>
</evidence>
<dbReference type="CDD" id="cd03590">
    <property type="entry name" value="CLECT_DC-SIGN_like"/>
    <property type="match status" value="1"/>
</dbReference>
<dbReference type="SUPFAM" id="SSF56436">
    <property type="entry name" value="C-type lectin-like"/>
    <property type="match status" value="1"/>
</dbReference>
<evidence type="ECO:0000313" key="5">
    <source>
        <dbReference type="Ensembl" id="ENSCPOP00000033013.1"/>
    </source>
</evidence>
<dbReference type="OMA" id="YWICKKS"/>
<evidence type="ECO:0000256" key="1">
    <source>
        <dbReference type="ARBA" id="ARBA00022734"/>
    </source>
</evidence>
<evidence type="ECO:0000256" key="3">
    <source>
        <dbReference type="SAM" id="Phobius"/>
    </source>
</evidence>
<reference evidence="5" key="3">
    <citation type="submission" date="2025-09" db="UniProtKB">
        <authorList>
            <consortium name="Ensembl"/>
        </authorList>
    </citation>
    <scope>IDENTIFICATION</scope>
    <source>
        <strain evidence="5">2N</strain>
    </source>
</reference>
<dbReference type="AlphaFoldDB" id="A0A286Y623"/>
<keyword evidence="6" id="KW-1185">Reference proteome</keyword>